<feature type="transmembrane region" description="Helical" evidence="1">
    <location>
        <begin position="49"/>
        <end position="70"/>
    </location>
</feature>
<reference evidence="2" key="1">
    <citation type="journal article" date="2020" name="Stud. Mycol.">
        <title>101 Dothideomycetes genomes: a test case for predicting lifestyles and emergence of pathogens.</title>
        <authorList>
            <person name="Haridas S."/>
            <person name="Albert R."/>
            <person name="Binder M."/>
            <person name="Bloem J."/>
            <person name="Labutti K."/>
            <person name="Salamov A."/>
            <person name="Andreopoulos B."/>
            <person name="Baker S."/>
            <person name="Barry K."/>
            <person name="Bills G."/>
            <person name="Bluhm B."/>
            <person name="Cannon C."/>
            <person name="Castanera R."/>
            <person name="Culley D."/>
            <person name="Daum C."/>
            <person name="Ezra D."/>
            <person name="Gonzalez J."/>
            <person name="Henrissat B."/>
            <person name="Kuo A."/>
            <person name="Liang C."/>
            <person name="Lipzen A."/>
            <person name="Lutzoni F."/>
            <person name="Magnuson J."/>
            <person name="Mondo S."/>
            <person name="Nolan M."/>
            <person name="Ohm R."/>
            <person name="Pangilinan J."/>
            <person name="Park H.-J."/>
            <person name="Ramirez L."/>
            <person name="Alfaro M."/>
            <person name="Sun H."/>
            <person name="Tritt A."/>
            <person name="Yoshinaga Y."/>
            <person name="Zwiers L.-H."/>
            <person name="Turgeon B."/>
            <person name="Goodwin S."/>
            <person name="Spatafora J."/>
            <person name="Crous P."/>
            <person name="Grigoriev I."/>
        </authorList>
    </citation>
    <scope>NUCLEOTIDE SEQUENCE</scope>
    <source>
        <strain evidence="2">CBS 130266</strain>
    </source>
</reference>
<proteinExistence type="predicted"/>
<keyword evidence="3" id="KW-1185">Reference proteome</keyword>
<organism evidence="2 3">
    <name type="scientific">Tothia fuscella</name>
    <dbReference type="NCBI Taxonomy" id="1048955"/>
    <lineage>
        <taxon>Eukaryota</taxon>
        <taxon>Fungi</taxon>
        <taxon>Dikarya</taxon>
        <taxon>Ascomycota</taxon>
        <taxon>Pezizomycotina</taxon>
        <taxon>Dothideomycetes</taxon>
        <taxon>Pleosporomycetidae</taxon>
        <taxon>Venturiales</taxon>
        <taxon>Cylindrosympodiaceae</taxon>
        <taxon>Tothia</taxon>
    </lineage>
</organism>
<comment type="caution">
    <text evidence="2">The sequence shown here is derived from an EMBL/GenBank/DDBJ whole genome shotgun (WGS) entry which is preliminary data.</text>
</comment>
<sequence>MSSAPHSPSNYEPLRTKEETDSIDGLDILHLQRHHQRPRRRKLIKAAKIISGLGLVAFIVLTFALSFHAVDLLGKIGAMVKQVRPSASHQRSYKYPCGLSAAEANEKGCIFDVMSMAWQSPECFDEDLHEEFMEQGPWEFYADPEATQIMTYDQVSERGQITWTTRKYFVIHCVYGWKAMHRAWQRGWRMDSNLASIAHTELCSRVLSNTSIPMEAMTTRIHVDFPSCN</sequence>
<dbReference type="AlphaFoldDB" id="A0A9P4NYM7"/>
<evidence type="ECO:0000256" key="1">
    <source>
        <dbReference type="SAM" id="Phobius"/>
    </source>
</evidence>
<dbReference type="PANTHER" id="PTHR35896:SF3">
    <property type="entry name" value="MAJOR FACILITATOR SUPERFAMILY TRANSPORTER"/>
    <property type="match status" value="1"/>
</dbReference>
<dbReference type="EMBL" id="MU007015">
    <property type="protein sequence ID" value="KAF2434844.1"/>
    <property type="molecule type" value="Genomic_DNA"/>
</dbReference>
<dbReference type="InterPro" id="IPR053008">
    <property type="entry name" value="Phomopsin_biosynth_assoc"/>
</dbReference>
<keyword evidence="1" id="KW-0812">Transmembrane</keyword>
<gene>
    <name evidence="2" type="ORF">EJ08DRAFT_675814</name>
</gene>
<accession>A0A9P4NYM7</accession>
<keyword evidence="1" id="KW-0472">Membrane</keyword>
<dbReference type="PANTHER" id="PTHR35896">
    <property type="entry name" value="IG-LIKE DOMAIN-CONTAINING PROTEIN"/>
    <property type="match status" value="1"/>
</dbReference>
<evidence type="ECO:0000313" key="3">
    <source>
        <dbReference type="Proteomes" id="UP000800235"/>
    </source>
</evidence>
<evidence type="ECO:0000313" key="2">
    <source>
        <dbReference type="EMBL" id="KAF2434844.1"/>
    </source>
</evidence>
<name>A0A9P4NYM7_9PEZI</name>
<dbReference type="OrthoDB" id="3501153at2759"/>
<protein>
    <submittedName>
        <fullName evidence="2">Uncharacterized protein</fullName>
    </submittedName>
</protein>
<dbReference type="Proteomes" id="UP000800235">
    <property type="component" value="Unassembled WGS sequence"/>
</dbReference>
<keyword evidence="1" id="KW-1133">Transmembrane helix</keyword>